<sequence>MKKGPISYELLTRYLDGTCTPEERSIVEEWYLQWEAGTDPAEESTFDQPAHLAKIKAALENQRTDAASTIERPLGSETKRRWLGLRQIAAAVVLLVGVLGGYRYWLHQQQSTPPAEQVSGTIRVENNLKKVLRHSLPDGSNVWLQPGAGIEYARVPTPDAREIILEGEAFFDVTPDPSRPFRVRSGSVLTTVLGTSFNVQANAQTQQYEVSVVTGKVSVSAPDGLGSSRSVQLLPREQARFDASSGQLTQLKVPDHLEKTASWQPVSLRFEDATLEEVVRKLEKQFGLRIVLNNPQLAHCRIKATFDQQRLPEILEMATQMVEASYEMEGEVITFYGAGCPE</sequence>
<dbReference type="AlphaFoldDB" id="A0A840TS36"/>
<organism evidence="3 4">
    <name type="scientific">Rhabdobacter roseus</name>
    <dbReference type="NCBI Taxonomy" id="1655419"/>
    <lineage>
        <taxon>Bacteria</taxon>
        <taxon>Pseudomonadati</taxon>
        <taxon>Bacteroidota</taxon>
        <taxon>Cytophagia</taxon>
        <taxon>Cytophagales</taxon>
        <taxon>Cytophagaceae</taxon>
        <taxon>Rhabdobacter</taxon>
    </lineage>
</organism>
<feature type="domain" description="FecR protein" evidence="1">
    <location>
        <begin position="133"/>
        <end position="217"/>
    </location>
</feature>
<gene>
    <name evidence="3" type="ORF">HNQ92_002206</name>
</gene>
<dbReference type="RefSeq" id="WP_184174032.1">
    <property type="nucleotide sequence ID" value="NZ_JACHGF010000003.1"/>
</dbReference>
<accession>A0A840TS36</accession>
<dbReference type="Pfam" id="PF04773">
    <property type="entry name" value="FecR"/>
    <property type="match status" value="1"/>
</dbReference>
<dbReference type="PANTHER" id="PTHR30273">
    <property type="entry name" value="PERIPLASMIC SIGNAL SENSOR AND SIGMA FACTOR ACTIVATOR FECR-RELATED"/>
    <property type="match status" value="1"/>
</dbReference>
<evidence type="ECO:0000259" key="1">
    <source>
        <dbReference type="Pfam" id="PF04773"/>
    </source>
</evidence>
<dbReference type="EMBL" id="JACHGF010000003">
    <property type="protein sequence ID" value="MBB5284063.1"/>
    <property type="molecule type" value="Genomic_DNA"/>
</dbReference>
<name>A0A840TS36_9BACT</name>
<protein>
    <submittedName>
        <fullName evidence="3">Ferric-dicitrate binding protein FerR (Iron transport regulator)</fullName>
    </submittedName>
</protein>
<comment type="caution">
    <text evidence="3">The sequence shown here is derived from an EMBL/GenBank/DDBJ whole genome shotgun (WGS) entry which is preliminary data.</text>
</comment>
<dbReference type="InterPro" id="IPR012373">
    <property type="entry name" value="Ferrdict_sens_TM"/>
</dbReference>
<dbReference type="PANTHER" id="PTHR30273:SF2">
    <property type="entry name" value="PROTEIN FECR"/>
    <property type="match status" value="1"/>
</dbReference>
<dbReference type="Gene3D" id="2.60.120.1440">
    <property type="match status" value="1"/>
</dbReference>
<dbReference type="Pfam" id="PF16344">
    <property type="entry name" value="FecR_C"/>
    <property type="match status" value="1"/>
</dbReference>
<dbReference type="PIRSF" id="PIRSF018266">
    <property type="entry name" value="FecR"/>
    <property type="match status" value="1"/>
</dbReference>
<dbReference type="InterPro" id="IPR006860">
    <property type="entry name" value="FecR"/>
</dbReference>
<dbReference type="InterPro" id="IPR032508">
    <property type="entry name" value="FecR_C"/>
</dbReference>
<dbReference type="GO" id="GO:0016989">
    <property type="term" value="F:sigma factor antagonist activity"/>
    <property type="evidence" value="ECO:0007669"/>
    <property type="project" value="TreeGrafter"/>
</dbReference>
<dbReference type="Gene3D" id="3.55.50.30">
    <property type="match status" value="1"/>
</dbReference>
<proteinExistence type="predicted"/>
<keyword evidence="4" id="KW-1185">Reference proteome</keyword>
<evidence type="ECO:0000259" key="2">
    <source>
        <dbReference type="Pfam" id="PF16344"/>
    </source>
</evidence>
<reference evidence="3 4" key="1">
    <citation type="submission" date="2020-08" db="EMBL/GenBank/DDBJ databases">
        <title>Genomic Encyclopedia of Type Strains, Phase IV (KMG-IV): sequencing the most valuable type-strain genomes for metagenomic binning, comparative biology and taxonomic classification.</title>
        <authorList>
            <person name="Goeker M."/>
        </authorList>
    </citation>
    <scope>NUCLEOTIDE SEQUENCE [LARGE SCALE GENOMIC DNA]</scope>
    <source>
        <strain evidence="3 4">DSM 105074</strain>
    </source>
</reference>
<dbReference type="Proteomes" id="UP000557307">
    <property type="component" value="Unassembled WGS sequence"/>
</dbReference>
<evidence type="ECO:0000313" key="3">
    <source>
        <dbReference type="EMBL" id="MBB5284063.1"/>
    </source>
</evidence>
<evidence type="ECO:0000313" key="4">
    <source>
        <dbReference type="Proteomes" id="UP000557307"/>
    </source>
</evidence>
<feature type="domain" description="Protein FecR C-terminal" evidence="2">
    <location>
        <begin position="268"/>
        <end position="334"/>
    </location>
</feature>